<evidence type="ECO:0000313" key="1">
    <source>
        <dbReference type="EMBL" id="WMS86576.1"/>
    </source>
</evidence>
<sequence length="159" mass="18037">MNSHCHICNRELDVKSDPLSIDCGGDCWGCIGEIEADQGYEPSKIQVRKEFSEGLRPNWMPSPETSCKLDSESRLHILVKLYRPLGEPWNDEPFELKVVSKGSRMEDEVIEQVVLNTSSSGECTYISSVKTSKNGSELWYFIVRKENEWCYPVSGARNA</sequence>
<dbReference type="EMBL" id="CP133548">
    <property type="protein sequence ID" value="WMS86576.1"/>
    <property type="molecule type" value="Genomic_DNA"/>
</dbReference>
<protein>
    <submittedName>
        <fullName evidence="1">Uncharacterized protein</fullName>
    </submittedName>
</protein>
<dbReference type="KEGG" id="plei:Q9312_15250"/>
<organism evidence="1 2">
    <name type="scientific">Pleionea litopenaei</name>
    <dbReference type="NCBI Taxonomy" id="3070815"/>
    <lineage>
        <taxon>Bacteria</taxon>
        <taxon>Pseudomonadati</taxon>
        <taxon>Pseudomonadota</taxon>
        <taxon>Gammaproteobacteria</taxon>
        <taxon>Oceanospirillales</taxon>
        <taxon>Pleioneaceae</taxon>
        <taxon>Pleionea</taxon>
    </lineage>
</organism>
<name>A0AA51X690_9GAMM</name>
<proteinExistence type="predicted"/>
<evidence type="ECO:0000313" key="2">
    <source>
        <dbReference type="Proteomes" id="UP001239782"/>
    </source>
</evidence>
<dbReference type="AlphaFoldDB" id="A0AA51X690"/>
<dbReference type="Proteomes" id="UP001239782">
    <property type="component" value="Chromosome"/>
</dbReference>
<reference evidence="1 2" key="1">
    <citation type="submission" date="2023-08" db="EMBL/GenBank/DDBJ databases">
        <title>Pleionea litopenaei sp. nov., isolated from stomach of juvenile Litopenaeus vannamei.</title>
        <authorList>
            <person name="Rho A.M."/>
            <person name="Hwang C.Y."/>
        </authorList>
    </citation>
    <scope>NUCLEOTIDE SEQUENCE [LARGE SCALE GENOMIC DNA]</scope>
    <source>
        <strain evidence="1 2">HL-JVS1</strain>
    </source>
</reference>
<dbReference type="RefSeq" id="WP_309201721.1">
    <property type="nucleotide sequence ID" value="NZ_CP133548.1"/>
</dbReference>
<keyword evidence="2" id="KW-1185">Reference proteome</keyword>
<gene>
    <name evidence="1" type="ORF">Q9312_15250</name>
</gene>
<accession>A0AA51X690</accession>